<dbReference type="Proteomes" id="UP000298787">
    <property type="component" value="Chromosome 16"/>
</dbReference>
<organism evidence="1 2">
    <name type="scientific">Collichthys lucidus</name>
    <name type="common">Big head croaker</name>
    <name type="synonym">Sciaena lucida</name>
    <dbReference type="NCBI Taxonomy" id="240159"/>
    <lineage>
        <taxon>Eukaryota</taxon>
        <taxon>Metazoa</taxon>
        <taxon>Chordata</taxon>
        <taxon>Craniata</taxon>
        <taxon>Vertebrata</taxon>
        <taxon>Euteleostomi</taxon>
        <taxon>Actinopterygii</taxon>
        <taxon>Neopterygii</taxon>
        <taxon>Teleostei</taxon>
        <taxon>Neoteleostei</taxon>
        <taxon>Acanthomorphata</taxon>
        <taxon>Eupercaria</taxon>
        <taxon>Sciaenidae</taxon>
        <taxon>Collichthys</taxon>
    </lineage>
</organism>
<keyword evidence="2" id="KW-1185">Reference proteome</keyword>
<reference evidence="1 2" key="1">
    <citation type="submission" date="2019-01" db="EMBL/GenBank/DDBJ databases">
        <title>Genome Assembly of Collichthys lucidus.</title>
        <authorList>
            <person name="Cai M."/>
            <person name="Xiao S."/>
        </authorList>
    </citation>
    <scope>NUCLEOTIDE SEQUENCE [LARGE SCALE GENOMIC DNA]</scope>
    <source>
        <strain evidence="1">JT15FE1705JMU</strain>
        <tissue evidence="1">Muscle</tissue>
    </source>
</reference>
<proteinExistence type="predicted"/>
<name>A0A4U5VAJ2_COLLU</name>
<accession>A0A4U5VAJ2</accession>
<evidence type="ECO:0000313" key="2">
    <source>
        <dbReference type="Proteomes" id="UP000298787"/>
    </source>
</evidence>
<dbReference type="AlphaFoldDB" id="A0A4U5VAJ2"/>
<protein>
    <submittedName>
        <fullName evidence="1">Uncharacterized protein</fullName>
    </submittedName>
</protein>
<evidence type="ECO:0000313" key="1">
    <source>
        <dbReference type="EMBL" id="TKS84828.1"/>
    </source>
</evidence>
<sequence length="73" mass="7898">MSRPASPKLLFWHNTGSGPTSSVNVLFVLFTSAIALCRYPVSIPTCPGPNKNFLLFLEVQKNCGTNTNCPSVL</sequence>
<gene>
    <name evidence="1" type="ORF">D9C73_018404</name>
</gene>
<dbReference type="EMBL" id="CM014093">
    <property type="protein sequence ID" value="TKS84828.1"/>
    <property type="molecule type" value="Genomic_DNA"/>
</dbReference>